<gene>
    <name evidence="2" type="ORF">OEA41_006333</name>
</gene>
<dbReference type="EMBL" id="JASNWA010000007">
    <property type="protein sequence ID" value="KAK3173005.1"/>
    <property type="molecule type" value="Genomic_DNA"/>
</dbReference>
<feature type="compositionally biased region" description="Basic and acidic residues" evidence="1">
    <location>
        <begin position="167"/>
        <end position="184"/>
    </location>
</feature>
<accession>A0AAE0DKU4</accession>
<organism evidence="2 3">
    <name type="scientific">Lepraria neglecta</name>
    <dbReference type="NCBI Taxonomy" id="209136"/>
    <lineage>
        <taxon>Eukaryota</taxon>
        <taxon>Fungi</taxon>
        <taxon>Dikarya</taxon>
        <taxon>Ascomycota</taxon>
        <taxon>Pezizomycotina</taxon>
        <taxon>Lecanoromycetes</taxon>
        <taxon>OSLEUM clade</taxon>
        <taxon>Lecanoromycetidae</taxon>
        <taxon>Lecanorales</taxon>
        <taxon>Lecanorineae</taxon>
        <taxon>Stereocaulaceae</taxon>
        <taxon>Lepraria</taxon>
    </lineage>
</organism>
<protein>
    <submittedName>
        <fullName evidence="2">Uncharacterized protein</fullName>
    </submittedName>
</protein>
<dbReference type="AlphaFoldDB" id="A0AAE0DKU4"/>
<comment type="caution">
    <text evidence="2">The sequence shown here is derived from an EMBL/GenBank/DDBJ whole genome shotgun (WGS) entry which is preliminary data.</text>
</comment>
<name>A0AAE0DKU4_9LECA</name>
<evidence type="ECO:0000256" key="1">
    <source>
        <dbReference type="SAM" id="MobiDB-lite"/>
    </source>
</evidence>
<feature type="region of interest" description="Disordered" evidence="1">
    <location>
        <begin position="165"/>
        <end position="184"/>
    </location>
</feature>
<reference evidence="2" key="1">
    <citation type="submission" date="2022-11" db="EMBL/GenBank/DDBJ databases">
        <title>Chromosomal genome sequence assembly and mating type (MAT) locus characterization of the leprose asexual lichenized fungus Lepraria neglecta (Nyl.) Erichsen.</title>
        <authorList>
            <person name="Allen J.L."/>
            <person name="Pfeffer B."/>
        </authorList>
    </citation>
    <scope>NUCLEOTIDE SEQUENCE</scope>
    <source>
        <strain evidence="2">Allen 5258</strain>
    </source>
</reference>
<proteinExistence type="predicted"/>
<evidence type="ECO:0000313" key="2">
    <source>
        <dbReference type="EMBL" id="KAK3173005.1"/>
    </source>
</evidence>
<dbReference type="Proteomes" id="UP001276659">
    <property type="component" value="Unassembled WGS sequence"/>
</dbReference>
<sequence>MAIYPRGLAPPTSTVSWRTNETIVCLYFLSRGVSPRAVRYLIHCKFRTDLKVDYDIDRCVARAQRHYAEDGFPELIGPRSWDLNAMNNFLSYRQAGGRWSKVLSPNKVQYHGRRYCAPGKFEFDSQLAASLAETFLQKQGPRGLSDPKLDNWQLYTGQEALTNSQKADYDQNLRDVETARRRRS</sequence>
<evidence type="ECO:0000313" key="3">
    <source>
        <dbReference type="Proteomes" id="UP001276659"/>
    </source>
</evidence>
<keyword evidence="3" id="KW-1185">Reference proteome</keyword>